<sequence>AREQLPQPRSRLLLLLPAVRAPGRQGHRAQQARRLMVPAGRCRSPPFPAARCVPYVRPRTSRRPPASQTSTPAPSVTARSAT</sequence>
<dbReference type="AlphaFoldDB" id="A0A9X9Q868"/>
<dbReference type="Proteomes" id="UP000269945">
    <property type="component" value="Unassembled WGS sequence"/>
</dbReference>
<feature type="non-terminal residue" evidence="2">
    <location>
        <position position="1"/>
    </location>
</feature>
<proteinExistence type="predicted"/>
<evidence type="ECO:0000313" key="2">
    <source>
        <dbReference type="EMBL" id="VCX38756.1"/>
    </source>
</evidence>
<name>A0A9X9Q868_GULGU</name>
<feature type="compositionally biased region" description="Low complexity" evidence="1">
    <location>
        <begin position="64"/>
        <end position="82"/>
    </location>
</feature>
<reference evidence="2 3" key="1">
    <citation type="submission" date="2018-10" db="EMBL/GenBank/DDBJ databases">
        <authorList>
            <person name="Ekblom R."/>
            <person name="Jareborg N."/>
        </authorList>
    </citation>
    <scope>NUCLEOTIDE SEQUENCE [LARGE SCALE GENOMIC DNA]</scope>
    <source>
        <tissue evidence="2">Muscle</tissue>
    </source>
</reference>
<evidence type="ECO:0000313" key="3">
    <source>
        <dbReference type="Proteomes" id="UP000269945"/>
    </source>
</evidence>
<protein>
    <submittedName>
        <fullName evidence="2">Uncharacterized protein</fullName>
    </submittedName>
</protein>
<dbReference type="EMBL" id="CYRY02044029">
    <property type="protein sequence ID" value="VCX38756.1"/>
    <property type="molecule type" value="Genomic_DNA"/>
</dbReference>
<gene>
    <name evidence="2" type="ORF">BN2614_LOCUS4</name>
</gene>
<comment type="caution">
    <text evidence="2">The sequence shown here is derived from an EMBL/GenBank/DDBJ whole genome shotgun (WGS) entry which is preliminary data.</text>
</comment>
<accession>A0A9X9Q868</accession>
<evidence type="ECO:0000256" key="1">
    <source>
        <dbReference type="SAM" id="MobiDB-lite"/>
    </source>
</evidence>
<feature type="non-terminal residue" evidence="2">
    <location>
        <position position="82"/>
    </location>
</feature>
<keyword evidence="3" id="KW-1185">Reference proteome</keyword>
<organism evidence="2 3">
    <name type="scientific">Gulo gulo</name>
    <name type="common">Wolverine</name>
    <name type="synonym">Gluton</name>
    <dbReference type="NCBI Taxonomy" id="48420"/>
    <lineage>
        <taxon>Eukaryota</taxon>
        <taxon>Metazoa</taxon>
        <taxon>Chordata</taxon>
        <taxon>Craniata</taxon>
        <taxon>Vertebrata</taxon>
        <taxon>Euteleostomi</taxon>
        <taxon>Mammalia</taxon>
        <taxon>Eutheria</taxon>
        <taxon>Laurasiatheria</taxon>
        <taxon>Carnivora</taxon>
        <taxon>Caniformia</taxon>
        <taxon>Musteloidea</taxon>
        <taxon>Mustelidae</taxon>
        <taxon>Guloninae</taxon>
        <taxon>Gulo</taxon>
    </lineage>
</organism>
<feature type="region of interest" description="Disordered" evidence="1">
    <location>
        <begin position="55"/>
        <end position="82"/>
    </location>
</feature>